<keyword evidence="1" id="KW-0677">Repeat</keyword>
<keyword evidence="4" id="KW-1185">Reference proteome</keyword>
<evidence type="ECO:0000259" key="2">
    <source>
        <dbReference type="Pfam" id="PF14381"/>
    </source>
</evidence>
<dbReference type="GO" id="GO:0016301">
    <property type="term" value="F:kinase activity"/>
    <property type="evidence" value="ECO:0007669"/>
    <property type="project" value="UniProtKB-KW"/>
</dbReference>
<proteinExistence type="predicted"/>
<accession>A0A151S296</accession>
<gene>
    <name evidence="3" type="ORF">KK1_029334</name>
</gene>
<keyword evidence="3" id="KW-0418">Kinase</keyword>
<reference evidence="3" key="1">
    <citation type="journal article" date="2012" name="Nat. Biotechnol.">
        <title>Draft genome sequence of pigeonpea (Cajanus cajan), an orphan legume crop of resource-poor farmers.</title>
        <authorList>
            <person name="Varshney R.K."/>
            <person name="Chen W."/>
            <person name="Li Y."/>
            <person name="Bharti A.K."/>
            <person name="Saxena R.K."/>
            <person name="Schlueter J.A."/>
            <person name="Donoghue M.T."/>
            <person name="Azam S."/>
            <person name="Fan G."/>
            <person name="Whaley A.M."/>
            <person name="Farmer A.D."/>
            <person name="Sheridan J."/>
            <person name="Iwata A."/>
            <person name="Tuteja R."/>
            <person name="Penmetsa R.V."/>
            <person name="Wu W."/>
            <person name="Upadhyaya H.D."/>
            <person name="Yang S.P."/>
            <person name="Shah T."/>
            <person name="Saxena K.B."/>
            <person name="Michael T."/>
            <person name="McCombie W.R."/>
            <person name="Yang B."/>
            <person name="Zhang G."/>
            <person name="Yang H."/>
            <person name="Wang J."/>
            <person name="Spillane C."/>
            <person name="Cook D.R."/>
            <person name="May G.D."/>
            <person name="Xu X."/>
            <person name="Jackson S.A."/>
        </authorList>
    </citation>
    <scope>NUCLEOTIDE SEQUENCE [LARGE SCALE GENOMIC DNA]</scope>
</reference>
<evidence type="ECO:0000313" key="4">
    <source>
        <dbReference type="Proteomes" id="UP000075243"/>
    </source>
</evidence>
<dbReference type="InterPro" id="IPR052441">
    <property type="entry name" value="Armadillo-Ser/Thr_Kinase"/>
</dbReference>
<evidence type="ECO:0000256" key="1">
    <source>
        <dbReference type="ARBA" id="ARBA00022737"/>
    </source>
</evidence>
<dbReference type="STRING" id="3821.A0A151S296"/>
<dbReference type="InterPro" id="IPR055164">
    <property type="entry name" value="EDR1/CTR1/ARMC3-like_pept-like"/>
</dbReference>
<dbReference type="OMA" id="NANDDMI"/>
<dbReference type="Pfam" id="PF14381">
    <property type="entry name" value="EDR1_CTR1_ARMC3_pept"/>
    <property type="match status" value="1"/>
</dbReference>
<evidence type="ECO:0000313" key="3">
    <source>
        <dbReference type="EMBL" id="KYP48933.1"/>
    </source>
</evidence>
<name>A0A151S296_CAJCA</name>
<protein>
    <submittedName>
        <fullName evidence="3">Serine/threonine-protein kinase CTR1</fullName>
    </submittedName>
</protein>
<dbReference type="PANTHER" id="PTHR46618:SF1">
    <property type="entry name" value="ARMADILLO REPEAT-CONTAINING PROTEIN 3"/>
    <property type="match status" value="1"/>
</dbReference>
<organism evidence="3 4">
    <name type="scientific">Cajanus cajan</name>
    <name type="common">Pigeon pea</name>
    <name type="synonym">Cajanus indicus</name>
    <dbReference type="NCBI Taxonomy" id="3821"/>
    <lineage>
        <taxon>Eukaryota</taxon>
        <taxon>Viridiplantae</taxon>
        <taxon>Streptophyta</taxon>
        <taxon>Embryophyta</taxon>
        <taxon>Tracheophyta</taxon>
        <taxon>Spermatophyta</taxon>
        <taxon>Magnoliopsida</taxon>
        <taxon>eudicotyledons</taxon>
        <taxon>Gunneridae</taxon>
        <taxon>Pentapetalae</taxon>
        <taxon>rosids</taxon>
        <taxon>fabids</taxon>
        <taxon>Fabales</taxon>
        <taxon>Fabaceae</taxon>
        <taxon>Papilionoideae</taxon>
        <taxon>50 kb inversion clade</taxon>
        <taxon>NPAAA clade</taxon>
        <taxon>indigoferoid/millettioid clade</taxon>
        <taxon>Phaseoleae</taxon>
        <taxon>Cajanus</taxon>
    </lineage>
</organism>
<feature type="domain" description="EDR1/CTR1/ARMC3-like peptidase-like" evidence="2">
    <location>
        <begin position="48"/>
        <end position="251"/>
    </location>
</feature>
<dbReference type="Proteomes" id="UP000075243">
    <property type="component" value="Unassembled WGS sequence"/>
</dbReference>
<sequence>MAGGDEERSFKSWAKQTEESYQLQLALALRLSSQSASFSDHLSTSPSSQTLSHHFWVNGCLQYTDKILDGFYLIHGMDAYTWSISTDLQNVGMIPSFESLMSVEPSDDSSIVVVAIDKSRDPGLRELQSRVVSLSNNWITTRDATDQLANLVCSRMGGGSLTEENLGTRWKECTQLLKSCLHSVILPLGSLPIGLCVHRALLFKVLADLINLPCRIAKGCKYCREDVGASCIVQFGSDREYMVDLVGRPGATYQPDSSLNSASSMLVPSPLCHPKFKPVETAEYTKTLAQLYFLDSQALHLVFDTTSDSDWEAFSTSLIKRFLKKEKKRGKESLKIKNSGGEKSEIKKRLDEVSEIKKLVNEITTKLGEKDKFQEDLDHLLQKQDLTKDIGTSNPVLDRFKKNAENTKGSKPSSLNIVASMDDNKTMEPRQKESKKAAIVIQVIRSPPLSPLPLKPPDMVMYSLPNIFLINKLCMLCFYCSGIGFALFDIPSYAVPGAEEDESFNEAEQPVMDYPSHEVDLDKEDLDIPWSELILKENIGTGFIFESLCMSILPKQSIYLGEDVS</sequence>
<dbReference type="AlphaFoldDB" id="A0A151S296"/>
<dbReference type="Gramene" id="C.cajan_28784.t">
    <property type="protein sequence ID" value="C.cajan_28784.t"/>
    <property type="gene ID" value="C.cajan_28784"/>
</dbReference>
<keyword evidence="3" id="KW-0808">Transferase</keyword>
<dbReference type="EMBL" id="KQ483487">
    <property type="protein sequence ID" value="KYP48933.1"/>
    <property type="molecule type" value="Genomic_DNA"/>
</dbReference>
<dbReference type="PANTHER" id="PTHR46618">
    <property type="entry name" value="ARMADILLO REPEAT-CONTAINING PROTEIN 3"/>
    <property type="match status" value="1"/>
</dbReference>